<dbReference type="EMBL" id="QGML01000175">
    <property type="protein sequence ID" value="TVY93169.1"/>
    <property type="molecule type" value="Genomic_DNA"/>
</dbReference>
<evidence type="ECO:0000259" key="5">
    <source>
        <dbReference type="PROSITE" id="PS50305"/>
    </source>
</evidence>
<evidence type="ECO:0000256" key="2">
    <source>
        <dbReference type="ARBA" id="ARBA00022679"/>
    </source>
</evidence>
<dbReference type="InterPro" id="IPR026590">
    <property type="entry name" value="Ssirtuin_cat_dom"/>
</dbReference>
<sequence length="138" mass="14849">MSGHSAQIDPETPTIPVDDLPKCPECKTGLLRPGVVWFGEPLPEDTIEEIDAWIAEKRVDLCLVIGTTATVHPAAGYIEEARQAGARIVVINMDCEELGAASELRNGDFLFQGDASLILPEILKPIIGDLDLKGGVKM</sequence>
<evidence type="ECO:0000256" key="4">
    <source>
        <dbReference type="PROSITE-ProRule" id="PRU00236"/>
    </source>
</evidence>
<evidence type="ECO:0000256" key="1">
    <source>
        <dbReference type="ARBA" id="ARBA00006924"/>
    </source>
</evidence>
<name>A0A559MJN7_9HELO</name>
<comment type="caution">
    <text evidence="6">The sequence shown here is derived from an EMBL/GenBank/DDBJ whole genome shotgun (WGS) entry which is preliminary data.</text>
</comment>
<dbReference type="AlphaFoldDB" id="A0A559MJN7"/>
<dbReference type="SUPFAM" id="SSF52467">
    <property type="entry name" value="DHS-like NAD/FAD-binding domain"/>
    <property type="match status" value="1"/>
</dbReference>
<comment type="similarity">
    <text evidence="1">Belongs to the sirtuin family. Class I subfamily.</text>
</comment>
<dbReference type="GO" id="GO:0005634">
    <property type="term" value="C:nucleus"/>
    <property type="evidence" value="ECO:0007669"/>
    <property type="project" value="TreeGrafter"/>
</dbReference>
<dbReference type="InterPro" id="IPR050134">
    <property type="entry name" value="NAD-dep_sirtuin_deacylases"/>
</dbReference>
<keyword evidence="2" id="KW-0808">Transferase</keyword>
<comment type="caution">
    <text evidence="4">Lacks conserved residue(s) required for the propagation of feature annotation.</text>
</comment>
<dbReference type="Pfam" id="PF02146">
    <property type="entry name" value="SIR2"/>
    <property type="match status" value="1"/>
</dbReference>
<evidence type="ECO:0000313" key="7">
    <source>
        <dbReference type="Proteomes" id="UP000315522"/>
    </source>
</evidence>
<dbReference type="PROSITE" id="PS50305">
    <property type="entry name" value="SIRTUIN"/>
    <property type="match status" value="1"/>
</dbReference>
<gene>
    <name evidence="6" type="ORF">LAWI1_G000419</name>
</gene>
<dbReference type="Gene3D" id="3.30.1600.10">
    <property type="entry name" value="SIR2/SIRT2 'Small Domain"/>
    <property type="match status" value="1"/>
</dbReference>
<protein>
    <submittedName>
        <fullName evidence="6">NAD-dependent protein deacylase</fullName>
    </submittedName>
</protein>
<feature type="domain" description="Deacetylase sirtuin-type" evidence="5">
    <location>
        <begin position="1"/>
        <end position="129"/>
    </location>
</feature>
<dbReference type="Proteomes" id="UP000315522">
    <property type="component" value="Unassembled WGS sequence"/>
</dbReference>
<dbReference type="PANTHER" id="PTHR11085:SF10">
    <property type="entry name" value="NAD-DEPENDENT PROTEIN DEACYLASE SIRTUIN-5, MITOCHONDRIAL-RELATED"/>
    <property type="match status" value="1"/>
</dbReference>
<keyword evidence="3" id="KW-0520">NAD</keyword>
<reference evidence="6 7" key="1">
    <citation type="submission" date="2018-05" db="EMBL/GenBank/DDBJ databases">
        <title>Genome sequencing and assembly of the regulated plant pathogen Lachnellula willkommii and related sister species for the development of diagnostic species identification markers.</title>
        <authorList>
            <person name="Giroux E."/>
            <person name="Bilodeau G."/>
        </authorList>
    </citation>
    <scope>NUCLEOTIDE SEQUENCE [LARGE SCALE GENOMIC DNA]</scope>
    <source>
        <strain evidence="6 7">CBS 172.35</strain>
    </source>
</reference>
<organism evidence="6 7">
    <name type="scientific">Lachnellula willkommii</name>
    <dbReference type="NCBI Taxonomy" id="215461"/>
    <lineage>
        <taxon>Eukaryota</taxon>
        <taxon>Fungi</taxon>
        <taxon>Dikarya</taxon>
        <taxon>Ascomycota</taxon>
        <taxon>Pezizomycotina</taxon>
        <taxon>Leotiomycetes</taxon>
        <taxon>Helotiales</taxon>
        <taxon>Lachnaceae</taxon>
        <taxon>Lachnellula</taxon>
    </lineage>
</organism>
<dbReference type="InterPro" id="IPR029035">
    <property type="entry name" value="DHS-like_NAD/FAD-binding_dom"/>
</dbReference>
<dbReference type="GO" id="GO:0070403">
    <property type="term" value="F:NAD+ binding"/>
    <property type="evidence" value="ECO:0007669"/>
    <property type="project" value="InterPro"/>
</dbReference>
<dbReference type="GO" id="GO:0017136">
    <property type="term" value="F:histone deacetylase activity, NAD-dependent"/>
    <property type="evidence" value="ECO:0007669"/>
    <property type="project" value="TreeGrafter"/>
</dbReference>
<keyword evidence="7" id="KW-1185">Reference proteome</keyword>
<dbReference type="PANTHER" id="PTHR11085">
    <property type="entry name" value="NAD-DEPENDENT PROTEIN DEACYLASE SIRTUIN-5, MITOCHONDRIAL-RELATED"/>
    <property type="match status" value="1"/>
</dbReference>
<dbReference type="InterPro" id="IPR003000">
    <property type="entry name" value="Sirtuin"/>
</dbReference>
<accession>A0A559MJN7</accession>
<proteinExistence type="inferred from homology"/>
<dbReference type="Gene3D" id="3.40.50.1220">
    <property type="entry name" value="TPP-binding domain"/>
    <property type="match status" value="1"/>
</dbReference>
<evidence type="ECO:0000313" key="6">
    <source>
        <dbReference type="EMBL" id="TVY93169.1"/>
    </source>
</evidence>
<dbReference type="InterPro" id="IPR026591">
    <property type="entry name" value="Sirtuin_cat_small_dom_sf"/>
</dbReference>
<evidence type="ECO:0000256" key="3">
    <source>
        <dbReference type="ARBA" id="ARBA00023027"/>
    </source>
</evidence>